<evidence type="ECO:0000313" key="3">
    <source>
        <dbReference type="Proteomes" id="UP000799764"/>
    </source>
</evidence>
<protein>
    <recommendedName>
        <fullName evidence="4">Rpr2-domain-containing protein</fullName>
    </recommendedName>
</protein>
<sequence length="196" mass="21267">MAVDASEARLKFLRQAAYQLTTSAPTVSAALSSSFIQYVIGAEDDMQHAKKEWDTLRREACGACGSILLPGWSASVSHPSGRTTAQKRRSKPATLPSKTIVSTCSRCDRKSVQALQSRTPKHVSSKFTRTKVETAKPLDADKVIGQDQDKINKLANATSKQRQKSRKGGLQALLEKNKSQSSGLGGLGLDLMDFMQ</sequence>
<dbReference type="AlphaFoldDB" id="A0A9P4PR46"/>
<evidence type="ECO:0000256" key="1">
    <source>
        <dbReference type="SAM" id="MobiDB-lite"/>
    </source>
</evidence>
<organism evidence="2 3">
    <name type="scientific">Karstenula rhodostoma CBS 690.94</name>
    <dbReference type="NCBI Taxonomy" id="1392251"/>
    <lineage>
        <taxon>Eukaryota</taxon>
        <taxon>Fungi</taxon>
        <taxon>Dikarya</taxon>
        <taxon>Ascomycota</taxon>
        <taxon>Pezizomycotina</taxon>
        <taxon>Dothideomycetes</taxon>
        <taxon>Pleosporomycetidae</taxon>
        <taxon>Pleosporales</taxon>
        <taxon>Massarineae</taxon>
        <taxon>Didymosphaeriaceae</taxon>
        <taxon>Karstenula</taxon>
    </lineage>
</organism>
<gene>
    <name evidence="2" type="ORF">P171DRAFT_441738</name>
</gene>
<dbReference type="EMBL" id="MU001496">
    <property type="protein sequence ID" value="KAF2447838.1"/>
    <property type="molecule type" value="Genomic_DNA"/>
</dbReference>
<reference evidence="2" key="1">
    <citation type="journal article" date="2020" name="Stud. Mycol.">
        <title>101 Dothideomycetes genomes: a test case for predicting lifestyles and emergence of pathogens.</title>
        <authorList>
            <person name="Haridas S."/>
            <person name="Albert R."/>
            <person name="Binder M."/>
            <person name="Bloem J."/>
            <person name="Labutti K."/>
            <person name="Salamov A."/>
            <person name="Andreopoulos B."/>
            <person name="Baker S."/>
            <person name="Barry K."/>
            <person name="Bills G."/>
            <person name="Bluhm B."/>
            <person name="Cannon C."/>
            <person name="Castanera R."/>
            <person name="Culley D."/>
            <person name="Daum C."/>
            <person name="Ezra D."/>
            <person name="Gonzalez J."/>
            <person name="Henrissat B."/>
            <person name="Kuo A."/>
            <person name="Liang C."/>
            <person name="Lipzen A."/>
            <person name="Lutzoni F."/>
            <person name="Magnuson J."/>
            <person name="Mondo S."/>
            <person name="Nolan M."/>
            <person name="Ohm R."/>
            <person name="Pangilinan J."/>
            <person name="Park H.-J."/>
            <person name="Ramirez L."/>
            <person name="Alfaro M."/>
            <person name="Sun H."/>
            <person name="Tritt A."/>
            <person name="Yoshinaga Y."/>
            <person name="Zwiers L.-H."/>
            <person name="Turgeon B."/>
            <person name="Goodwin S."/>
            <person name="Spatafora J."/>
            <person name="Crous P."/>
            <person name="Grigoriev I."/>
        </authorList>
    </citation>
    <scope>NUCLEOTIDE SEQUENCE</scope>
    <source>
        <strain evidence="2">CBS 690.94</strain>
    </source>
</reference>
<evidence type="ECO:0000313" key="2">
    <source>
        <dbReference type="EMBL" id="KAF2447838.1"/>
    </source>
</evidence>
<comment type="caution">
    <text evidence="2">The sequence shown here is derived from an EMBL/GenBank/DDBJ whole genome shotgun (WGS) entry which is preliminary data.</text>
</comment>
<dbReference type="Pfam" id="PF04032">
    <property type="entry name" value="Rpr2"/>
    <property type="match status" value="1"/>
</dbReference>
<dbReference type="OrthoDB" id="438080at2759"/>
<evidence type="ECO:0008006" key="4">
    <source>
        <dbReference type="Google" id="ProtNLM"/>
    </source>
</evidence>
<dbReference type="InterPro" id="IPR007175">
    <property type="entry name" value="Rpr2/Snm1/Rpp21"/>
</dbReference>
<feature type="region of interest" description="Disordered" evidence="1">
    <location>
        <begin position="156"/>
        <end position="177"/>
    </location>
</feature>
<dbReference type="GO" id="GO:0006396">
    <property type="term" value="P:RNA processing"/>
    <property type="evidence" value="ECO:0007669"/>
    <property type="project" value="InterPro"/>
</dbReference>
<proteinExistence type="predicted"/>
<keyword evidence="3" id="KW-1185">Reference proteome</keyword>
<feature type="region of interest" description="Disordered" evidence="1">
    <location>
        <begin position="75"/>
        <end position="95"/>
    </location>
</feature>
<dbReference type="Proteomes" id="UP000799764">
    <property type="component" value="Unassembled WGS sequence"/>
</dbReference>
<feature type="compositionally biased region" description="Polar residues" evidence="1">
    <location>
        <begin position="75"/>
        <end position="84"/>
    </location>
</feature>
<name>A0A9P4PR46_9PLEO</name>
<accession>A0A9P4PR46</accession>